<reference evidence="1 2" key="1">
    <citation type="submission" date="2023-06" db="EMBL/GenBank/DDBJ databases">
        <authorList>
            <person name="Ham H."/>
            <person name="Park D.S."/>
        </authorList>
    </citation>
    <scope>NUCLEOTIDE SEQUENCE [LARGE SCALE GENOMIC DNA]</scope>
    <source>
        <strain evidence="1 2">KACC 17005</strain>
    </source>
</reference>
<keyword evidence="2" id="KW-1185">Reference proteome</keyword>
<protein>
    <submittedName>
        <fullName evidence="1">Uncharacterized protein</fullName>
    </submittedName>
</protein>
<evidence type="ECO:0000313" key="2">
    <source>
        <dbReference type="Proteomes" id="UP001242732"/>
    </source>
</evidence>
<dbReference type="Proteomes" id="UP001242732">
    <property type="component" value="Chromosome"/>
</dbReference>
<accession>A0ABY9AKH5</accession>
<proteinExistence type="predicted"/>
<evidence type="ECO:0000313" key="1">
    <source>
        <dbReference type="EMBL" id="WIY47440.1"/>
    </source>
</evidence>
<organism evidence="1 2">
    <name type="scientific">Paracidovorax citrulli</name>
    <name type="common">Acidovorax citrulli</name>
    <dbReference type="NCBI Taxonomy" id="80869"/>
    <lineage>
        <taxon>Bacteria</taxon>
        <taxon>Pseudomonadati</taxon>
        <taxon>Pseudomonadota</taxon>
        <taxon>Betaproteobacteria</taxon>
        <taxon>Burkholderiales</taxon>
        <taxon>Comamonadaceae</taxon>
        <taxon>Paracidovorax</taxon>
    </lineage>
</organism>
<name>A0ABY9AKH5_PARCI</name>
<dbReference type="EMBL" id="CP127363">
    <property type="protein sequence ID" value="WIY47440.1"/>
    <property type="molecule type" value="Genomic_DNA"/>
</dbReference>
<dbReference type="RefSeq" id="WP_011794775.1">
    <property type="nucleotide sequence ID" value="NZ_CP023687.1"/>
</dbReference>
<sequence length="75" mass="7875">MLTAEQAIRTHGALAVYTAAHRHMSGDRKRGLPSVGVYPVTMGDVWRAMSAAYAEMGSAAQAIDAAQSSAALEKL</sequence>
<gene>
    <name evidence="1" type="ORF">QRO08_16560</name>
</gene>